<gene>
    <name evidence="2" type="ORF">RUM43_014358</name>
</gene>
<accession>A0AAN8NQC5</accession>
<name>A0AAN8NQC5_POLSC</name>
<feature type="compositionally biased region" description="Low complexity" evidence="1">
    <location>
        <begin position="89"/>
        <end position="99"/>
    </location>
</feature>
<evidence type="ECO:0000256" key="1">
    <source>
        <dbReference type="SAM" id="MobiDB-lite"/>
    </source>
</evidence>
<reference evidence="2 3" key="1">
    <citation type="submission" date="2023-10" db="EMBL/GenBank/DDBJ databases">
        <title>Genomes of two closely related lineages of the louse Polyplax serrata with different host specificities.</title>
        <authorList>
            <person name="Martinu J."/>
            <person name="Tarabai H."/>
            <person name="Stefka J."/>
            <person name="Hypsa V."/>
        </authorList>
    </citation>
    <scope>NUCLEOTIDE SEQUENCE [LARGE SCALE GENOMIC DNA]</scope>
    <source>
        <strain evidence="2">HR10_N</strain>
    </source>
</reference>
<protein>
    <submittedName>
        <fullName evidence="2">Uncharacterized protein</fullName>
    </submittedName>
</protein>
<comment type="caution">
    <text evidence="2">The sequence shown here is derived from an EMBL/GenBank/DDBJ whole genome shotgun (WGS) entry which is preliminary data.</text>
</comment>
<evidence type="ECO:0000313" key="3">
    <source>
        <dbReference type="Proteomes" id="UP001372834"/>
    </source>
</evidence>
<dbReference type="Proteomes" id="UP001372834">
    <property type="component" value="Unassembled WGS sequence"/>
</dbReference>
<dbReference type="AlphaFoldDB" id="A0AAN8NQC5"/>
<sequence length="237" mass="25532">MEDNEERSDYNSKSTPHSYYMTHSFPSGQNQAVGGSATLPRGGGSLLRAYSPAVGGVIPSDRMKSITPSERLHSESGYMSSPERGGTRGYPSYPPSGGSSYEDPYYAQGYGSRTGSITPVIDEEASDTEIMDDSYHIYGVGVRGGPPAGRAATLRRDFPATGPPFDATRLRVEHMERQLANLTGLVQKALTQTPVVTPRDYLSVPASRDAYRSGADDYDEQSNSSSASQAGLLFCHR</sequence>
<feature type="region of interest" description="Disordered" evidence="1">
    <location>
        <begin position="1"/>
        <end position="39"/>
    </location>
</feature>
<feature type="region of interest" description="Disordered" evidence="1">
    <location>
        <begin position="211"/>
        <end position="237"/>
    </location>
</feature>
<organism evidence="2 3">
    <name type="scientific">Polyplax serrata</name>
    <name type="common">Common mouse louse</name>
    <dbReference type="NCBI Taxonomy" id="468196"/>
    <lineage>
        <taxon>Eukaryota</taxon>
        <taxon>Metazoa</taxon>
        <taxon>Ecdysozoa</taxon>
        <taxon>Arthropoda</taxon>
        <taxon>Hexapoda</taxon>
        <taxon>Insecta</taxon>
        <taxon>Pterygota</taxon>
        <taxon>Neoptera</taxon>
        <taxon>Paraneoptera</taxon>
        <taxon>Psocodea</taxon>
        <taxon>Troctomorpha</taxon>
        <taxon>Phthiraptera</taxon>
        <taxon>Anoplura</taxon>
        <taxon>Polyplacidae</taxon>
        <taxon>Polyplax</taxon>
    </lineage>
</organism>
<dbReference type="EMBL" id="JAWJWE010000044">
    <property type="protein sequence ID" value="KAK6617349.1"/>
    <property type="molecule type" value="Genomic_DNA"/>
</dbReference>
<evidence type="ECO:0000313" key="2">
    <source>
        <dbReference type="EMBL" id="KAK6617349.1"/>
    </source>
</evidence>
<proteinExistence type="predicted"/>
<feature type="region of interest" description="Disordered" evidence="1">
    <location>
        <begin position="56"/>
        <end position="99"/>
    </location>
</feature>
<feature type="compositionally biased region" description="Polar residues" evidence="1">
    <location>
        <begin position="24"/>
        <end position="33"/>
    </location>
</feature>